<dbReference type="InterPro" id="IPR019734">
    <property type="entry name" value="TPR_rpt"/>
</dbReference>
<keyword evidence="3" id="KW-0998">Cell outer membrane</keyword>
<dbReference type="Pfam" id="PF13181">
    <property type="entry name" value="TPR_8"/>
    <property type="match status" value="1"/>
</dbReference>
<feature type="domain" description="OmpA-like" evidence="5">
    <location>
        <begin position="531"/>
        <end position="648"/>
    </location>
</feature>
<protein>
    <submittedName>
        <fullName evidence="6">OmpA family protein</fullName>
    </submittedName>
</protein>
<dbReference type="AlphaFoldDB" id="A0A5C8KBM8"/>
<dbReference type="SUPFAM" id="SSF82171">
    <property type="entry name" value="DPP6 N-terminal domain-like"/>
    <property type="match status" value="1"/>
</dbReference>
<evidence type="ECO:0000256" key="4">
    <source>
        <dbReference type="PROSITE-ProRule" id="PRU00473"/>
    </source>
</evidence>
<evidence type="ECO:0000256" key="2">
    <source>
        <dbReference type="ARBA" id="ARBA00023136"/>
    </source>
</evidence>
<gene>
    <name evidence="6" type="ORF">FVR03_00625</name>
</gene>
<sequence length="649" mass="72198">MLQLPSFLLPASSLKRLPVFVLLLLLLGACGTGRYLNQGDKRFEQEQYQRAIEYYSQALGKTDRKGEVNYKIAESYRLSNRLEQAEPFYRAALGANFRKEDLYYHYGMSLKANGKYEESQRQLQEYVKVARNATLKALATREVENFASLSDILKKHPEFEIEHLETLNTEGSEFAPLILNNELVFSSTRGAGKLYMGNGEGFIDIYAANLSDSLEAIGTTVRKFEGVNLDGMHDALPAFTADGQIMVFARSNEGTRKGRQNVNLFTSTFRSGAWSEPKVLSINDSRAWDSSPAFSPDGKTMYFSSSRRGGQGGTDIYKTTLDEKGRFSAPVNLGPEINTPGNETFVHVAPDGTLYIASDGLPGLGGLDLFRIEDGKPVNLGAPINSTGDDFGLVFKDVENGFFTSNRAGGKGGDDIYAFSRSVKKQVNFFVDGTLFLRRDGARQQVLVPDNIVVLQDESGKRLRETSTDAAGKFTFTLDSASTYSVVAEKSGFFTARQRITTVGKMPPQSELTEEVNEVRLTATLVLNEIVREKPIVLENIYYDLDKADIREDAALELDKLVQILIDNPRISIELSSHTDVRGSDAYNMDLSQRRAESAVAYIVSKGIDQERITAKGYGESRLVIKNATNEEQHQRNRRTEFKVIRIAD</sequence>
<accession>A0A5C8KBM8</accession>
<evidence type="ECO:0000259" key="5">
    <source>
        <dbReference type="PROSITE" id="PS51123"/>
    </source>
</evidence>
<dbReference type="GO" id="GO:0009279">
    <property type="term" value="C:cell outer membrane"/>
    <property type="evidence" value="ECO:0007669"/>
    <property type="project" value="UniProtKB-SubCell"/>
</dbReference>
<dbReference type="Proteomes" id="UP000321926">
    <property type="component" value="Unassembled WGS sequence"/>
</dbReference>
<dbReference type="Gene3D" id="1.25.40.10">
    <property type="entry name" value="Tetratricopeptide repeat domain"/>
    <property type="match status" value="1"/>
</dbReference>
<dbReference type="PRINTS" id="PR01021">
    <property type="entry name" value="OMPADOMAIN"/>
</dbReference>
<dbReference type="InterPro" id="IPR050330">
    <property type="entry name" value="Bact_OuterMem_StrucFunc"/>
</dbReference>
<dbReference type="InterPro" id="IPR006665">
    <property type="entry name" value="OmpA-like"/>
</dbReference>
<dbReference type="Pfam" id="PF07676">
    <property type="entry name" value="PD40"/>
    <property type="match status" value="3"/>
</dbReference>
<proteinExistence type="predicted"/>
<dbReference type="CDD" id="cd07185">
    <property type="entry name" value="OmpA_C-like"/>
    <property type="match status" value="1"/>
</dbReference>
<comment type="subcellular location">
    <subcellularLocation>
        <location evidence="1">Cell outer membrane</location>
    </subcellularLocation>
</comment>
<evidence type="ECO:0000313" key="7">
    <source>
        <dbReference type="Proteomes" id="UP000321926"/>
    </source>
</evidence>
<keyword evidence="2 4" id="KW-0472">Membrane</keyword>
<comment type="caution">
    <text evidence="6">The sequence shown here is derived from an EMBL/GenBank/DDBJ whole genome shotgun (WGS) entry which is preliminary data.</text>
</comment>
<dbReference type="SUPFAM" id="SSF49478">
    <property type="entry name" value="Cna protein B-type domain"/>
    <property type="match status" value="1"/>
</dbReference>
<evidence type="ECO:0000313" key="6">
    <source>
        <dbReference type="EMBL" id="TXK52911.1"/>
    </source>
</evidence>
<dbReference type="PANTHER" id="PTHR30329:SF21">
    <property type="entry name" value="LIPOPROTEIN YIAD-RELATED"/>
    <property type="match status" value="1"/>
</dbReference>
<dbReference type="EMBL" id="VRTY01000001">
    <property type="protein sequence ID" value="TXK52911.1"/>
    <property type="molecule type" value="Genomic_DNA"/>
</dbReference>
<dbReference type="Pfam" id="PF00691">
    <property type="entry name" value="OmpA"/>
    <property type="match status" value="1"/>
</dbReference>
<dbReference type="InterPro" id="IPR011042">
    <property type="entry name" value="6-blade_b-propeller_TolB-like"/>
</dbReference>
<evidence type="ECO:0000256" key="1">
    <source>
        <dbReference type="ARBA" id="ARBA00004442"/>
    </source>
</evidence>
<dbReference type="RefSeq" id="WP_147919814.1">
    <property type="nucleotide sequence ID" value="NZ_VRTY01000001.1"/>
</dbReference>
<dbReference type="SUPFAM" id="SSF103088">
    <property type="entry name" value="OmpA-like"/>
    <property type="match status" value="1"/>
</dbReference>
<reference evidence="6 7" key="1">
    <citation type="submission" date="2019-08" db="EMBL/GenBank/DDBJ databases">
        <authorList>
            <person name="Shi S."/>
        </authorList>
    </citation>
    <scope>NUCLEOTIDE SEQUENCE [LARGE SCALE GENOMIC DNA]</scope>
    <source>
        <strain evidence="6 7">GY10130</strain>
    </source>
</reference>
<name>A0A5C8KBM8_9BACT</name>
<dbReference type="Gene3D" id="3.30.1330.60">
    <property type="entry name" value="OmpA-like domain"/>
    <property type="match status" value="1"/>
</dbReference>
<dbReference type="InterPro" id="IPR036737">
    <property type="entry name" value="OmpA-like_sf"/>
</dbReference>
<organism evidence="6 7">
    <name type="scientific">Pontibacter qinzhouensis</name>
    <dbReference type="NCBI Taxonomy" id="2603253"/>
    <lineage>
        <taxon>Bacteria</taxon>
        <taxon>Pseudomonadati</taxon>
        <taxon>Bacteroidota</taxon>
        <taxon>Cytophagia</taxon>
        <taxon>Cytophagales</taxon>
        <taxon>Hymenobacteraceae</taxon>
        <taxon>Pontibacter</taxon>
    </lineage>
</organism>
<evidence type="ECO:0000256" key="3">
    <source>
        <dbReference type="ARBA" id="ARBA00023237"/>
    </source>
</evidence>
<dbReference type="PANTHER" id="PTHR30329">
    <property type="entry name" value="STATOR ELEMENT OF FLAGELLAR MOTOR COMPLEX"/>
    <property type="match status" value="1"/>
</dbReference>
<dbReference type="Gene3D" id="2.120.10.30">
    <property type="entry name" value="TolB, C-terminal domain"/>
    <property type="match status" value="1"/>
</dbReference>
<keyword evidence="7" id="KW-1185">Reference proteome</keyword>
<dbReference type="InterPro" id="IPR011659">
    <property type="entry name" value="WD40"/>
</dbReference>
<dbReference type="PROSITE" id="PS51123">
    <property type="entry name" value="OMPA_2"/>
    <property type="match status" value="1"/>
</dbReference>
<dbReference type="InterPro" id="IPR006664">
    <property type="entry name" value="OMP_bac"/>
</dbReference>
<dbReference type="InterPro" id="IPR011990">
    <property type="entry name" value="TPR-like_helical_dom_sf"/>
</dbReference>
<dbReference type="SUPFAM" id="SSF48452">
    <property type="entry name" value="TPR-like"/>
    <property type="match status" value="1"/>
</dbReference>
<dbReference type="OrthoDB" id="1488841at2"/>